<organism evidence="5 6">
    <name type="scientific">Symplocastrum torsivum CPER-KK1</name>
    <dbReference type="NCBI Taxonomy" id="450513"/>
    <lineage>
        <taxon>Bacteria</taxon>
        <taxon>Bacillati</taxon>
        <taxon>Cyanobacteriota</taxon>
        <taxon>Cyanophyceae</taxon>
        <taxon>Oscillatoriophycideae</taxon>
        <taxon>Oscillatoriales</taxon>
        <taxon>Microcoleaceae</taxon>
        <taxon>Symplocastrum</taxon>
    </lineage>
</organism>
<dbReference type="GO" id="GO:0008745">
    <property type="term" value="F:N-acetylmuramoyl-L-alanine amidase activity"/>
    <property type="evidence" value="ECO:0007669"/>
    <property type="project" value="InterPro"/>
</dbReference>
<dbReference type="Gene3D" id="2.60.40.3500">
    <property type="match status" value="1"/>
</dbReference>
<dbReference type="PANTHER" id="PTHR30404:SF0">
    <property type="entry name" value="N-ACETYLMURAMOYL-L-ALANINE AMIDASE AMIC"/>
    <property type="match status" value="1"/>
</dbReference>
<proteinExistence type="predicted"/>
<evidence type="ECO:0000256" key="3">
    <source>
        <dbReference type="SAM" id="SignalP"/>
    </source>
</evidence>
<evidence type="ECO:0000256" key="1">
    <source>
        <dbReference type="ARBA" id="ARBA00022801"/>
    </source>
</evidence>
<evidence type="ECO:0000313" key="6">
    <source>
        <dbReference type="Proteomes" id="UP000753908"/>
    </source>
</evidence>
<protein>
    <submittedName>
        <fullName evidence="5">N-acetylmuramoyl-L-alanine amidase</fullName>
    </submittedName>
</protein>
<dbReference type="SUPFAM" id="SSF53187">
    <property type="entry name" value="Zn-dependent exopeptidases"/>
    <property type="match status" value="1"/>
</dbReference>
<feature type="compositionally biased region" description="Polar residues" evidence="2">
    <location>
        <begin position="151"/>
        <end position="168"/>
    </location>
</feature>
<evidence type="ECO:0000259" key="4">
    <source>
        <dbReference type="SMART" id="SM00646"/>
    </source>
</evidence>
<reference evidence="5" key="2">
    <citation type="journal article" date="2022" name="Microbiol. Resour. Announc.">
        <title>Metagenome Sequencing to Explore Phylogenomics of Terrestrial Cyanobacteria.</title>
        <authorList>
            <person name="Ward R.D."/>
            <person name="Stajich J.E."/>
            <person name="Johansen J.R."/>
            <person name="Huntemann M."/>
            <person name="Clum A."/>
            <person name="Foster B."/>
            <person name="Foster B."/>
            <person name="Roux S."/>
            <person name="Palaniappan K."/>
            <person name="Varghese N."/>
            <person name="Mukherjee S."/>
            <person name="Reddy T.B.K."/>
            <person name="Daum C."/>
            <person name="Copeland A."/>
            <person name="Chen I.A."/>
            <person name="Ivanova N.N."/>
            <person name="Kyrpides N.C."/>
            <person name="Shapiro N."/>
            <person name="Eloe-Fadrosh E.A."/>
            <person name="Pietrasiak N."/>
        </authorList>
    </citation>
    <scope>NUCLEOTIDE SEQUENCE</scope>
    <source>
        <strain evidence="5">CPER-KK1</strain>
    </source>
</reference>
<dbReference type="CDD" id="cd02696">
    <property type="entry name" value="MurNAc-LAA"/>
    <property type="match status" value="1"/>
</dbReference>
<dbReference type="GO" id="GO:0009253">
    <property type="term" value="P:peptidoglycan catabolic process"/>
    <property type="evidence" value="ECO:0007669"/>
    <property type="project" value="InterPro"/>
</dbReference>
<gene>
    <name evidence="5" type="ORF">KME25_15730</name>
</gene>
<name>A0A951UAG9_9CYAN</name>
<evidence type="ECO:0000256" key="2">
    <source>
        <dbReference type="SAM" id="MobiDB-lite"/>
    </source>
</evidence>
<dbReference type="AlphaFoldDB" id="A0A951UAG9"/>
<keyword evidence="3" id="KW-0732">Signal</keyword>
<accession>A0A951UAG9</accession>
<dbReference type="EMBL" id="JAHHIF010000019">
    <property type="protein sequence ID" value="MBW4545877.1"/>
    <property type="molecule type" value="Genomic_DNA"/>
</dbReference>
<feature type="domain" description="MurNAc-LAA" evidence="4">
    <location>
        <begin position="384"/>
        <end position="493"/>
    </location>
</feature>
<dbReference type="InterPro" id="IPR021731">
    <property type="entry name" value="AMIN_dom"/>
</dbReference>
<comment type="caution">
    <text evidence="5">The sequence shown here is derived from an EMBL/GenBank/DDBJ whole genome shotgun (WGS) entry which is preliminary data.</text>
</comment>
<dbReference type="InterPro" id="IPR002508">
    <property type="entry name" value="MurNAc-LAA_cat"/>
</dbReference>
<dbReference type="PANTHER" id="PTHR30404">
    <property type="entry name" value="N-ACETYLMURAMOYL-L-ALANINE AMIDASE"/>
    <property type="match status" value="1"/>
</dbReference>
<dbReference type="InterPro" id="IPR050695">
    <property type="entry name" value="N-acetylmuramoyl_amidase_3"/>
</dbReference>
<dbReference type="SMART" id="SM00646">
    <property type="entry name" value="Ami_3"/>
    <property type="match status" value="1"/>
</dbReference>
<dbReference type="Proteomes" id="UP000753908">
    <property type="component" value="Unassembled WGS sequence"/>
</dbReference>
<evidence type="ECO:0000313" key="5">
    <source>
        <dbReference type="EMBL" id="MBW4545877.1"/>
    </source>
</evidence>
<dbReference type="GO" id="GO:0030288">
    <property type="term" value="C:outer membrane-bounded periplasmic space"/>
    <property type="evidence" value="ECO:0007669"/>
    <property type="project" value="TreeGrafter"/>
</dbReference>
<feature type="chain" id="PRO_5036831719" evidence="3">
    <location>
        <begin position="25"/>
        <end position="500"/>
    </location>
</feature>
<keyword evidence="1" id="KW-0378">Hydrolase</keyword>
<dbReference type="Gene3D" id="3.40.630.40">
    <property type="entry name" value="Zn-dependent exopeptidases"/>
    <property type="match status" value="1"/>
</dbReference>
<reference evidence="5" key="1">
    <citation type="submission" date="2021-05" db="EMBL/GenBank/DDBJ databases">
        <authorList>
            <person name="Pietrasiak N."/>
            <person name="Ward R."/>
            <person name="Stajich J.E."/>
            <person name="Kurbessoian T."/>
        </authorList>
    </citation>
    <scope>NUCLEOTIDE SEQUENCE</scope>
    <source>
        <strain evidence="5">CPER-KK1</strain>
    </source>
</reference>
<sequence length="500" mass="54601">MRFRWLLILSSFLTVFLFSAAAQARQLLTWRFESNQNRLVFTTDAGVQPRAQLIANPTRVVIDLPGIALGRPTANQRVGGAIREVRVGQFENQTTRIVIELAPGYTLDPTQVKFRGITSSQWSVQLPTPERIAPSSNRPPQSRLPLPPATNPSGNQSSQQRPPSSGTPNRPVPTVPSGRLATIQSVEVANNQTQLVIRANQRVRATSVWDRAANAYRITIQGAQLADKVRGPELDSNSPLTRVQIRQQDPRTVVILVQPGAGTQIGELNQLNDELLALQLQPSRGSDSSQVIGAIPVPAPERTTPPVRATPPASMPRVPNSRMVVMIDPGHGGKDPGTIGIGGVQEKNVILPISQEVAAILEQQGVQAVLTRTSDYFVSLEGRVQMADRANANLFVSIHANAISMSRPDVNGLETYYYSSGQRLAQTIHNSILQSVDVSDRRVRQARFYVLRKSSMPSVLVEVGFLTGRDDSAKLANPNYRSQVAQAIARGILQYIQQNS</sequence>
<feature type="region of interest" description="Disordered" evidence="2">
    <location>
        <begin position="296"/>
        <end position="318"/>
    </location>
</feature>
<dbReference type="Pfam" id="PF11741">
    <property type="entry name" value="AMIN"/>
    <property type="match status" value="1"/>
</dbReference>
<feature type="compositionally biased region" description="Low complexity" evidence="2">
    <location>
        <begin position="300"/>
        <end position="312"/>
    </location>
</feature>
<feature type="region of interest" description="Disordered" evidence="2">
    <location>
        <begin position="125"/>
        <end position="177"/>
    </location>
</feature>
<feature type="signal peptide" evidence="3">
    <location>
        <begin position="1"/>
        <end position="24"/>
    </location>
</feature>
<dbReference type="Pfam" id="PF01520">
    <property type="entry name" value="Amidase_3"/>
    <property type="match status" value="1"/>
</dbReference>